<evidence type="ECO:0000256" key="3">
    <source>
        <dbReference type="ARBA" id="ARBA00022588"/>
    </source>
</evidence>
<feature type="domain" description="RNase NYN" evidence="10">
    <location>
        <begin position="285"/>
        <end position="347"/>
    </location>
</feature>
<evidence type="ECO:0000259" key="10">
    <source>
        <dbReference type="Pfam" id="PF11977"/>
    </source>
</evidence>
<feature type="region of interest" description="Disordered" evidence="9">
    <location>
        <begin position="378"/>
        <end position="398"/>
    </location>
</feature>
<dbReference type="AlphaFoldDB" id="A6KDB8"/>
<reference evidence="13 14" key="1">
    <citation type="submission" date="2005-09" db="EMBL/GenBank/DDBJ databases">
        <authorList>
            <person name="Mural R.J."/>
            <person name="Li P.W."/>
            <person name="Adams M.D."/>
            <person name="Amanatides P.G."/>
            <person name="Baden-Tillson H."/>
            <person name="Barnstead M."/>
            <person name="Chin S.H."/>
            <person name="Dew I."/>
            <person name="Evans C.A."/>
            <person name="Ferriera S."/>
            <person name="Flanigan M."/>
            <person name="Fosler C."/>
            <person name="Glodek A."/>
            <person name="Gu Z."/>
            <person name="Holt R.A."/>
            <person name="Jennings D."/>
            <person name="Kraft C.L."/>
            <person name="Lu F."/>
            <person name="Nguyen T."/>
            <person name="Nusskern D.R."/>
            <person name="Pfannkoch C.M."/>
            <person name="Sitter C."/>
            <person name="Sutton G.G."/>
            <person name="Venter J.C."/>
            <person name="Wang Z."/>
            <person name="Woodage T."/>
            <person name="Zheng X.H."/>
            <person name="Zhong F."/>
        </authorList>
    </citation>
    <scope>NUCLEOTIDE SEQUENCE [LARGE SCALE GENOMIC DNA]</scope>
    <source>
        <strain>BN</strain>
        <strain evidence="14">Sprague-Dawley</strain>
    </source>
</reference>
<protein>
    <recommendedName>
        <fullName evidence="8">NEDD4-binding protein 1</fullName>
    </recommendedName>
</protein>
<evidence type="ECO:0000256" key="1">
    <source>
        <dbReference type="ARBA" id="ARBA00004322"/>
    </source>
</evidence>
<evidence type="ECO:0000256" key="9">
    <source>
        <dbReference type="SAM" id="MobiDB-lite"/>
    </source>
</evidence>
<evidence type="ECO:0000256" key="6">
    <source>
        <dbReference type="ARBA" id="ARBA00023242"/>
    </source>
</evidence>
<dbReference type="EMBL" id="CH474037">
    <property type="protein sequence ID" value="EDL87508.1"/>
    <property type="molecule type" value="Genomic_DNA"/>
</dbReference>
<evidence type="ECO:0000259" key="11">
    <source>
        <dbReference type="Pfam" id="PF23053"/>
    </source>
</evidence>
<dbReference type="Pfam" id="PF23054">
    <property type="entry name" value="UBA_N4BP1_C"/>
    <property type="match status" value="1"/>
</dbReference>
<keyword evidence="5" id="KW-0694">RNA-binding</keyword>
<keyword evidence="6" id="KW-0539">Nucleus</keyword>
<feature type="domain" description="N4BP1 UBA-like" evidence="11">
    <location>
        <begin position="2"/>
        <end position="45"/>
    </location>
</feature>
<name>A6KDB8_RAT</name>
<feature type="compositionally biased region" description="Polar residues" evidence="9">
    <location>
        <begin position="65"/>
        <end position="91"/>
    </location>
</feature>
<comment type="subcellular location">
    <subcellularLocation>
        <location evidence="1">Nucleus</location>
        <location evidence="1">PML body</location>
    </subcellularLocation>
    <subcellularLocation>
        <location evidence="2">Nucleus</location>
        <location evidence="2">Nucleolus</location>
    </subcellularLocation>
</comment>
<dbReference type="GO" id="GO:0045087">
    <property type="term" value="P:innate immune response"/>
    <property type="evidence" value="ECO:0007669"/>
    <property type="project" value="UniProtKB-KW"/>
</dbReference>
<dbReference type="Pfam" id="PF23053">
    <property type="entry name" value="UBA_N4BP1"/>
    <property type="match status" value="1"/>
</dbReference>
<feature type="compositionally biased region" description="Pro residues" evidence="9">
    <location>
        <begin position="206"/>
        <end position="224"/>
    </location>
</feature>
<organism evidence="13 14">
    <name type="scientific">Rattus norvegicus</name>
    <name type="common">Rat</name>
    <dbReference type="NCBI Taxonomy" id="10116"/>
    <lineage>
        <taxon>Eukaryota</taxon>
        <taxon>Metazoa</taxon>
        <taxon>Chordata</taxon>
        <taxon>Craniata</taxon>
        <taxon>Vertebrata</taxon>
        <taxon>Euteleostomi</taxon>
        <taxon>Mammalia</taxon>
        <taxon>Eutheria</taxon>
        <taxon>Euarchontoglires</taxon>
        <taxon>Glires</taxon>
        <taxon>Rodentia</taxon>
        <taxon>Myomorpha</taxon>
        <taxon>Muroidea</taxon>
        <taxon>Muridae</taxon>
        <taxon>Murinae</taxon>
        <taxon>Rattus</taxon>
    </lineage>
</organism>
<proteinExistence type="inferred from homology"/>
<dbReference type="GO" id="GO:0016605">
    <property type="term" value="C:PML body"/>
    <property type="evidence" value="ECO:0007669"/>
    <property type="project" value="UniProtKB-SubCell"/>
</dbReference>
<evidence type="ECO:0000256" key="8">
    <source>
        <dbReference type="ARBA" id="ARBA00039336"/>
    </source>
</evidence>
<feature type="domain" description="N4BP1 C-terminal UBA" evidence="12">
    <location>
        <begin position="425"/>
        <end position="473"/>
    </location>
</feature>
<evidence type="ECO:0000259" key="12">
    <source>
        <dbReference type="Pfam" id="PF23054"/>
    </source>
</evidence>
<dbReference type="InterPro" id="IPR021869">
    <property type="entry name" value="RNase_Zc3h12_NYN"/>
</dbReference>
<feature type="region of interest" description="Disordered" evidence="9">
    <location>
        <begin position="46"/>
        <end position="91"/>
    </location>
</feature>
<evidence type="ECO:0000256" key="2">
    <source>
        <dbReference type="ARBA" id="ARBA00004604"/>
    </source>
</evidence>
<evidence type="ECO:0000256" key="7">
    <source>
        <dbReference type="ARBA" id="ARBA00038274"/>
    </source>
</evidence>
<dbReference type="InterPro" id="IPR056631">
    <property type="entry name" value="UBA_N4BP1"/>
</dbReference>
<accession>A6KDB8</accession>
<dbReference type="GO" id="GO:0005730">
    <property type="term" value="C:nucleolus"/>
    <property type="evidence" value="ECO:0007669"/>
    <property type="project" value="UniProtKB-SubCell"/>
</dbReference>
<dbReference type="PANTHER" id="PTHR12876">
    <property type="entry name" value="N4BP1-RELATED"/>
    <property type="match status" value="1"/>
</dbReference>
<evidence type="ECO:0000256" key="5">
    <source>
        <dbReference type="ARBA" id="ARBA00022884"/>
    </source>
</evidence>
<keyword evidence="4" id="KW-0391">Immunity</keyword>
<dbReference type="GO" id="GO:0003723">
    <property type="term" value="F:RNA binding"/>
    <property type="evidence" value="ECO:0007669"/>
    <property type="project" value="UniProtKB-KW"/>
</dbReference>
<dbReference type="Proteomes" id="UP000234681">
    <property type="component" value="Chromosome 19"/>
</dbReference>
<keyword evidence="3" id="KW-0399">Innate immunity</keyword>
<dbReference type="Pfam" id="PF11977">
    <property type="entry name" value="RNase_Zc3h12a"/>
    <property type="match status" value="1"/>
</dbReference>
<dbReference type="InterPro" id="IPR056578">
    <property type="entry name" value="UBA_N4BP1_C"/>
</dbReference>
<feature type="region of interest" description="Disordered" evidence="9">
    <location>
        <begin position="190"/>
        <end position="225"/>
    </location>
</feature>
<gene>
    <name evidence="13" type="primary">RGD1305179_predicted</name>
    <name evidence="13" type="ORF">rCG_44323</name>
</gene>
<evidence type="ECO:0000313" key="13">
    <source>
        <dbReference type="EMBL" id="EDL87508.1"/>
    </source>
</evidence>
<sequence length="473" mass="52834">MEYNILVNFFKTMGYSQEIVEKVIREYGPSTEPLLLLEEIEKENKRLQEDRDFPPCTVYPEDSQSRSAGGRSTTNELTAESTPKKTQNHTEQTMVERFSQLPFKDSKQCTSNCRINSFKTVPVGQKHEIWASKQNSNCTVDLETDGVLAASASPKDVSFVSRGALGHQQRNSAFLENGFQQQAEPLLPNNVKPACEKRSGGCGSPQPKPNYHPPLSPPLPPPQLLPSATEARLGGSSDHIDSSVTGVQRFRDTLKIPYKLELKNEPGRADLKHIVIDGSNVAITFLLHLADKTGGIIVTNDNFREFVTESVSWREIITKRLLQYTFVGDIFMVPDDPLGRNGPRLEEFLRKEVFLRDMQPLLNALPSVGTFDPGFRSPSTQVANTSHQPPSRIQTSSNHWLPQQPHFTPLATLPSMQQNLPVPAQRSSAETSELREALLKIFPDSEQKLKIDQILVAHPYMKDLNALSALVLD</sequence>
<evidence type="ECO:0000256" key="4">
    <source>
        <dbReference type="ARBA" id="ARBA00022859"/>
    </source>
</evidence>
<evidence type="ECO:0000313" key="14">
    <source>
        <dbReference type="Proteomes" id="UP000234681"/>
    </source>
</evidence>
<dbReference type="PANTHER" id="PTHR12876:SF26">
    <property type="entry name" value="NEDD4-BINDING PROTEIN 1"/>
    <property type="match status" value="1"/>
</dbReference>
<dbReference type="Gene3D" id="3.40.50.11980">
    <property type="match status" value="1"/>
</dbReference>
<dbReference type="InterPro" id="IPR051101">
    <property type="entry name" value="ZC3H12/N4BP1_RNase_Reg"/>
</dbReference>
<comment type="similarity">
    <text evidence="7">Belongs to the N4BP1 family.</text>
</comment>